<evidence type="ECO:0000313" key="3">
    <source>
        <dbReference type="EMBL" id="ADV27450.1"/>
    </source>
</evidence>
<feature type="domain" description="Restriction endonuclease AspBHI N-terminal" evidence="2">
    <location>
        <begin position="69"/>
        <end position="228"/>
    </location>
</feature>
<dbReference type="InterPro" id="IPR041409">
    <property type="entry name" value="RE_AspBHI_N"/>
</dbReference>
<dbReference type="KEGG" id="psu:Psesu_1605"/>
<dbReference type="eggNOG" id="COG1715">
    <property type="taxonomic scope" value="Bacteria"/>
</dbReference>
<dbReference type="Gene3D" id="3.40.1350.10">
    <property type="match status" value="1"/>
</dbReference>
<evidence type="ECO:0000313" key="4">
    <source>
        <dbReference type="Proteomes" id="UP000008632"/>
    </source>
</evidence>
<gene>
    <name evidence="3" type="ordered locus">Psesu_1605</name>
</gene>
<dbReference type="HOGENOM" id="CLU_052322_0_0_6"/>
<name>E6WTF1_PSEUU</name>
<dbReference type="InterPro" id="IPR007560">
    <property type="entry name" value="Restrct_endonuc_IV_Mrr"/>
</dbReference>
<organism evidence="3 4">
    <name type="scientific">Pseudoxanthomonas suwonensis (strain 11-1)</name>
    <dbReference type="NCBI Taxonomy" id="743721"/>
    <lineage>
        <taxon>Bacteria</taxon>
        <taxon>Pseudomonadati</taxon>
        <taxon>Pseudomonadota</taxon>
        <taxon>Gammaproteobacteria</taxon>
        <taxon>Lysobacterales</taxon>
        <taxon>Lysobacteraceae</taxon>
        <taxon>Pseudoxanthomonas</taxon>
    </lineage>
</organism>
<accession>E6WTF1</accession>
<dbReference type="RefSeq" id="WP_013535278.1">
    <property type="nucleotide sequence ID" value="NC_014924.1"/>
</dbReference>
<evidence type="ECO:0008006" key="5">
    <source>
        <dbReference type="Google" id="ProtNLM"/>
    </source>
</evidence>
<dbReference type="GO" id="GO:0009307">
    <property type="term" value="P:DNA restriction-modification system"/>
    <property type="evidence" value="ECO:0007669"/>
    <property type="project" value="InterPro"/>
</dbReference>
<feature type="domain" description="Restriction endonuclease type IV Mrr" evidence="1">
    <location>
        <begin position="275"/>
        <end position="393"/>
    </location>
</feature>
<dbReference type="Gene3D" id="2.30.280.20">
    <property type="match status" value="1"/>
</dbReference>
<evidence type="ECO:0000259" key="2">
    <source>
        <dbReference type="Pfam" id="PF18062"/>
    </source>
</evidence>
<dbReference type="GO" id="GO:0004519">
    <property type="term" value="F:endonuclease activity"/>
    <property type="evidence" value="ECO:0007669"/>
    <property type="project" value="InterPro"/>
</dbReference>
<proteinExistence type="predicted"/>
<evidence type="ECO:0000259" key="1">
    <source>
        <dbReference type="Pfam" id="PF04471"/>
    </source>
</evidence>
<dbReference type="REBASE" id="31692">
    <property type="entry name" value="PsuGORF1605P"/>
</dbReference>
<dbReference type="AlphaFoldDB" id="E6WTF1"/>
<protein>
    <recommendedName>
        <fullName evidence="5">Restriction endonuclease</fullName>
    </recommendedName>
</protein>
<dbReference type="CDD" id="cd22335">
    <property type="entry name" value="MspjI-like"/>
    <property type="match status" value="1"/>
</dbReference>
<dbReference type="GO" id="GO:0003677">
    <property type="term" value="F:DNA binding"/>
    <property type="evidence" value="ECO:0007669"/>
    <property type="project" value="InterPro"/>
</dbReference>
<sequence length="433" mass="48478">MATGEEAIKRFRMGEVYRYPRPALPDLPTVDGIPNFHHIVSVPGLASLQLEKGINSPSATRAVDGERLAAVLLQSSVHKRGSIENPWHDTLAPDEGFARYFGDNKTPDVDPGLANGNRTLLRQFELHTSPDRAKRERAAPMLLFRSTQKGLKEFAGLGLIVGAKRVTQFSEKNGGFFTNYLFDLAILSLTEEDESLAMLWIRDRRDPTLAAPIANAMAPKSWQAWVKFGSPEIERVRRRVTRYHILPKRDQVASATSDTGKTLRTIYQFYEHRRHRFEALASLACESMIRGTGASYRRGWLTRGTGDGGLDFVGRIDIGEGLSSTKLVVLGQAKCEKIDTPTNGVHIARTVARLRRGWVGAYVTTSFFSEHVQREIYDDQYPVLLLNGTNLANEVVKLKLASGLPSVEEYLEHVDADYEAQVSSRRPEEVLWE</sequence>
<dbReference type="EMBL" id="CP002446">
    <property type="protein sequence ID" value="ADV27450.1"/>
    <property type="molecule type" value="Genomic_DNA"/>
</dbReference>
<dbReference type="InterPro" id="IPR011856">
    <property type="entry name" value="tRNA_endonuc-like_dom_sf"/>
</dbReference>
<dbReference type="Pfam" id="PF04471">
    <property type="entry name" value="Mrr_cat"/>
    <property type="match status" value="1"/>
</dbReference>
<dbReference type="Proteomes" id="UP000008632">
    <property type="component" value="Chromosome"/>
</dbReference>
<reference evidence="3 4" key="1">
    <citation type="submission" date="2011-01" db="EMBL/GenBank/DDBJ databases">
        <title>Complete sequence of Pseudoxanthomonas suwonensis 11-1.</title>
        <authorList>
            <consortium name="US DOE Joint Genome Institute"/>
            <person name="Lucas S."/>
            <person name="Copeland A."/>
            <person name="Lapidus A."/>
            <person name="Cheng J.-F."/>
            <person name="Goodwin L."/>
            <person name="Pitluck S."/>
            <person name="Teshima H."/>
            <person name="Detter J.C."/>
            <person name="Han C."/>
            <person name="Tapia R."/>
            <person name="Land M."/>
            <person name="Hauser L."/>
            <person name="Kyrpides N."/>
            <person name="Ivanova N."/>
            <person name="Ovchinnikova G."/>
            <person name="Siebers A.K."/>
            <person name="Allgaier M."/>
            <person name="Thelen M.P."/>
            <person name="Hugenholtz P."/>
            <person name="Gladden J."/>
            <person name="Woyke T."/>
        </authorList>
    </citation>
    <scope>NUCLEOTIDE SEQUENCE [LARGE SCALE GENOMIC DNA]</scope>
    <source>
        <strain evidence="4">11-1</strain>
    </source>
</reference>
<dbReference type="Pfam" id="PF18062">
    <property type="entry name" value="RE_AspBHI_N"/>
    <property type="match status" value="1"/>
</dbReference>
<dbReference type="REBASE" id="35017">
    <property type="entry name" value="PsuGI"/>
</dbReference>
<keyword evidence="4" id="KW-1185">Reference proteome</keyword>